<comment type="similarity">
    <text evidence="3">Belongs to the acid sphingomyelinase family.</text>
</comment>
<evidence type="ECO:0000256" key="6">
    <source>
        <dbReference type="SAM" id="SignalP"/>
    </source>
</evidence>
<sequence length="609" mass="64837">MLVGLLLAANVLAAAAAHSTNAIRATLQATIDCPTCLGLLGQLQALVLSAGDDALITQLTGLCIQLAPSVGADVCAGVVGSGNGAGPILARDLRQINVTGATGQGLCSALLNVCGTKQVTPFTVTFPKPAPKNPKIFTSRGRPPFRVAHLSDVHIDREYTPGSEANCTKPLCCRDFAGPPTTPPTVPAGPNGNSHCDSPVPLADSMLEAVERLKPAFSIFTGDVVERLNWLVNETVASSDLHDFNEEMTRRLSAAVYPSLGNHDTAPVNAFARSTSHTANDSQFVFDIQSADWEHWIQPAAAYEVLHNSGSYSTLVQGTSLRILAINTQYWYKQNFWLYDSDAFQPDPNGVLAFMIDELQRAEDSGERVWIIGHIPPGSSDVAVDQSNYFDQVLQRYKHTVAGLFFGHTHMDQFQIGYSNYSDQTAQTAVAVALIGPALTPNSGNPAFKVYDIDPDTYEVMDASVYFTNASDAHFQVNPQWSLLYSARATYGPLVGLAKTAPLAPAFWHALTAAFATNDTAFQLFNTLRTRGGAVTPCADPACVNTTICDLRALRAENNCDVPTPGLSLRRRGAASGAALVSHASACEGVGLADIFTGMVLASGGDVAY</sequence>
<dbReference type="AlphaFoldDB" id="A0AAD6Y9T7"/>
<keyword evidence="4" id="KW-0479">Metal-binding</keyword>
<reference evidence="8" key="1">
    <citation type="submission" date="2023-03" db="EMBL/GenBank/DDBJ databases">
        <title>Massive genome expansion in bonnet fungi (Mycena s.s.) driven by repeated elements and novel gene families across ecological guilds.</title>
        <authorList>
            <consortium name="Lawrence Berkeley National Laboratory"/>
            <person name="Harder C.B."/>
            <person name="Miyauchi S."/>
            <person name="Viragh M."/>
            <person name="Kuo A."/>
            <person name="Thoen E."/>
            <person name="Andreopoulos B."/>
            <person name="Lu D."/>
            <person name="Skrede I."/>
            <person name="Drula E."/>
            <person name="Henrissat B."/>
            <person name="Morin E."/>
            <person name="Kohler A."/>
            <person name="Barry K."/>
            <person name="LaButti K."/>
            <person name="Morin E."/>
            <person name="Salamov A."/>
            <person name="Lipzen A."/>
            <person name="Mereny Z."/>
            <person name="Hegedus B."/>
            <person name="Baldrian P."/>
            <person name="Stursova M."/>
            <person name="Weitz H."/>
            <person name="Taylor A."/>
            <person name="Grigoriev I.V."/>
            <person name="Nagy L.G."/>
            <person name="Martin F."/>
            <person name="Kauserud H."/>
        </authorList>
    </citation>
    <scope>NUCLEOTIDE SEQUENCE</scope>
    <source>
        <strain evidence="8">9144</strain>
    </source>
</reference>
<feature type="binding site" evidence="4">
    <location>
        <position position="223"/>
    </location>
    <ligand>
        <name>Zn(2+)</name>
        <dbReference type="ChEBI" id="CHEBI:29105"/>
        <label>1</label>
    </ligand>
</feature>
<evidence type="ECO:0000259" key="7">
    <source>
        <dbReference type="Pfam" id="PF00149"/>
    </source>
</evidence>
<keyword evidence="9" id="KW-1185">Reference proteome</keyword>
<comment type="caution">
    <text evidence="8">The sequence shown here is derived from an EMBL/GenBank/DDBJ whole genome shotgun (WGS) entry which is preliminary data.</text>
</comment>
<dbReference type="GO" id="GO:0005615">
    <property type="term" value="C:extracellular space"/>
    <property type="evidence" value="ECO:0007669"/>
    <property type="project" value="TreeGrafter"/>
</dbReference>
<evidence type="ECO:0000256" key="4">
    <source>
        <dbReference type="PIRSR" id="PIRSR000948-1"/>
    </source>
</evidence>
<keyword evidence="5" id="KW-1015">Disulfide bond</keyword>
<feature type="binding site" evidence="4">
    <location>
        <position position="262"/>
    </location>
    <ligand>
        <name>Zn(2+)</name>
        <dbReference type="ChEBI" id="CHEBI:29105"/>
        <label>2</label>
    </ligand>
</feature>
<evidence type="ECO:0000313" key="8">
    <source>
        <dbReference type="EMBL" id="KAJ7198282.1"/>
    </source>
</evidence>
<dbReference type="InterPro" id="IPR029052">
    <property type="entry name" value="Metallo-depent_PP-like"/>
</dbReference>
<feature type="signal peptide" evidence="6">
    <location>
        <begin position="1"/>
        <end position="16"/>
    </location>
</feature>
<dbReference type="GO" id="GO:0016798">
    <property type="term" value="F:hydrolase activity, acting on glycosyl bonds"/>
    <property type="evidence" value="ECO:0007669"/>
    <property type="project" value="UniProtKB-KW"/>
</dbReference>
<evidence type="ECO:0000256" key="1">
    <source>
        <dbReference type="ARBA" id="ARBA00022801"/>
    </source>
</evidence>
<dbReference type="PIRSF" id="PIRSF000948">
    <property type="entry name" value="Sphingomy_PDE"/>
    <property type="match status" value="1"/>
</dbReference>
<comment type="function">
    <text evidence="3">Converts sphingomyelin to ceramide.</text>
</comment>
<dbReference type="SUPFAM" id="SSF56300">
    <property type="entry name" value="Metallo-dependent phosphatases"/>
    <property type="match status" value="1"/>
</dbReference>
<keyword evidence="4" id="KW-0862">Zinc</keyword>
<protein>
    <recommendedName>
        <fullName evidence="3">Sphingomyelin phosphodiesterase</fullName>
    </recommendedName>
</protein>
<dbReference type="InterPro" id="IPR011160">
    <property type="entry name" value="Sphingomy_PDE"/>
</dbReference>
<dbReference type="PANTHER" id="PTHR10340:SF34">
    <property type="entry name" value="SPHINGOMYELIN PHOSPHODIESTERASE"/>
    <property type="match status" value="1"/>
</dbReference>
<dbReference type="GO" id="GO:0046872">
    <property type="term" value="F:metal ion binding"/>
    <property type="evidence" value="ECO:0007669"/>
    <property type="project" value="UniProtKB-KW"/>
</dbReference>
<organism evidence="8 9">
    <name type="scientific">Mycena pura</name>
    <dbReference type="NCBI Taxonomy" id="153505"/>
    <lineage>
        <taxon>Eukaryota</taxon>
        <taxon>Fungi</taxon>
        <taxon>Dikarya</taxon>
        <taxon>Basidiomycota</taxon>
        <taxon>Agaricomycotina</taxon>
        <taxon>Agaricomycetes</taxon>
        <taxon>Agaricomycetidae</taxon>
        <taxon>Agaricales</taxon>
        <taxon>Marasmiineae</taxon>
        <taxon>Mycenaceae</taxon>
        <taxon>Mycena</taxon>
    </lineage>
</organism>
<feature type="chain" id="PRO_5042282891" description="Sphingomyelin phosphodiesterase" evidence="6">
    <location>
        <begin position="17"/>
        <end position="609"/>
    </location>
</feature>
<feature type="domain" description="Calcineurin-like phosphoesterase" evidence="7">
    <location>
        <begin position="145"/>
        <end position="411"/>
    </location>
</feature>
<feature type="disulfide bond" evidence="5">
    <location>
        <begin position="33"/>
        <end position="114"/>
    </location>
</feature>
<gene>
    <name evidence="8" type="ORF">GGX14DRAFT_573519</name>
</gene>
<accession>A0AAD6Y9T7</accession>
<dbReference type="Pfam" id="PF00149">
    <property type="entry name" value="Metallophos"/>
    <property type="match status" value="1"/>
</dbReference>
<feature type="binding site" evidence="4">
    <location>
        <position position="410"/>
    </location>
    <ligand>
        <name>Zn(2+)</name>
        <dbReference type="ChEBI" id="CHEBI:29105"/>
        <label>1</label>
    </ligand>
</feature>
<evidence type="ECO:0000256" key="5">
    <source>
        <dbReference type="PIRSR" id="PIRSR000948-2"/>
    </source>
</evidence>
<dbReference type="EMBL" id="JARJCW010000073">
    <property type="protein sequence ID" value="KAJ7198282.1"/>
    <property type="molecule type" value="Genomic_DNA"/>
</dbReference>
<feature type="disulfide bond" evidence="5">
    <location>
        <begin position="173"/>
        <end position="196"/>
    </location>
</feature>
<keyword evidence="2" id="KW-0325">Glycoprotein</keyword>
<dbReference type="Proteomes" id="UP001219525">
    <property type="component" value="Unassembled WGS sequence"/>
</dbReference>
<evidence type="ECO:0000313" key="9">
    <source>
        <dbReference type="Proteomes" id="UP001219525"/>
    </source>
</evidence>
<keyword evidence="1 3" id="KW-0378">Hydrolase</keyword>
<evidence type="ECO:0000256" key="2">
    <source>
        <dbReference type="ARBA" id="ARBA00023180"/>
    </source>
</evidence>
<feature type="disulfide bond" evidence="5">
    <location>
        <begin position="167"/>
        <end position="172"/>
    </location>
</feature>
<comment type="cofactor">
    <cofactor evidence="4">
        <name>Zn(2+)</name>
        <dbReference type="ChEBI" id="CHEBI:29105"/>
    </cofactor>
    <text evidence="4">Binds 2 Zn(2+) ions per subunit.</text>
</comment>
<dbReference type="Gene3D" id="3.60.21.10">
    <property type="match status" value="1"/>
</dbReference>
<feature type="disulfide bond" evidence="5">
    <location>
        <begin position="63"/>
        <end position="75"/>
    </location>
</feature>
<dbReference type="GO" id="GO:0006685">
    <property type="term" value="P:sphingomyelin catabolic process"/>
    <property type="evidence" value="ECO:0007669"/>
    <property type="project" value="UniProtKB-UniRule"/>
</dbReference>
<evidence type="ECO:0000256" key="3">
    <source>
        <dbReference type="PIRNR" id="PIRNR000948"/>
    </source>
</evidence>
<name>A0AAD6Y9T7_9AGAR</name>
<feature type="binding site" evidence="4">
    <location>
        <position position="408"/>
    </location>
    <ligand>
        <name>Zn(2+)</name>
        <dbReference type="ChEBI" id="CHEBI:29105"/>
        <label>2</label>
    </ligand>
</feature>
<feature type="binding site" evidence="4">
    <location>
        <position position="152"/>
    </location>
    <ligand>
        <name>Zn(2+)</name>
        <dbReference type="ChEBI" id="CHEBI:29105"/>
        <label>1</label>
    </ligand>
</feature>
<dbReference type="CDD" id="cd00842">
    <property type="entry name" value="MPP_ASMase"/>
    <property type="match status" value="1"/>
</dbReference>
<keyword evidence="3" id="KW-0326">Glycosidase</keyword>
<dbReference type="GO" id="GO:0016020">
    <property type="term" value="C:membrane"/>
    <property type="evidence" value="ECO:0007669"/>
    <property type="project" value="GOC"/>
</dbReference>
<feature type="binding site" evidence="4">
    <location>
        <position position="223"/>
    </location>
    <ligand>
        <name>Zn(2+)</name>
        <dbReference type="ChEBI" id="CHEBI:29105"/>
        <label>2</label>
    </ligand>
</feature>
<dbReference type="PANTHER" id="PTHR10340">
    <property type="entry name" value="SPHINGOMYELIN PHOSPHODIESTERASE"/>
    <property type="match status" value="1"/>
</dbReference>
<dbReference type="InterPro" id="IPR041805">
    <property type="entry name" value="ASMase/PPN1_MPP"/>
</dbReference>
<feature type="binding site" evidence="4">
    <location>
        <position position="154"/>
    </location>
    <ligand>
        <name>Zn(2+)</name>
        <dbReference type="ChEBI" id="CHEBI:29105"/>
        <label>1</label>
    </ligand>
</feature>
<keyword evidence="6" id="KW-0732">Signal</keyword>
<feature type="binding site" evidence="4">
    <location>
        <position position="374"/>
    </location>
    <ligand>
        <name>Zn(2+)</name>
        <dbReference type="ChEBI" id="CHEBI:29105"/>
        <label>2</label>
    </ligand>
</feature>
<proteinExistence type="inferred from homology"/>
<dbReference type="InterPro" id="IPR004843">
    <property type="entry name" value="Calcineurin-like_PHP"/>
</dbReference>
<dbReference type="GO" id="GO:0004767">
    <property type="term" value="F:sphingomyelin phosphodiesterase activity"/>
    <property type="evidence" value="ECO:0007669"/>
    <property type="project" value="UniProtKB-UniRule"/>
</dbReference>